<protein>
    <recommendedName>
        <fullName evidence="3">CUB domain-containing protein</fullName>
    </recommendedName>
</protein>
<comment type="caution">
    <text evidence="2">Lacks conserved residue(s) required for the propagation of feature annotation.</text>
</comment>
<evidence type="ECO:0000259" key="3">
    <source>
        <dbReference type="PROSITE" id="PS01180"/>
    </source>
</evidence>
<dbReference type="STRING" id="53326.A0A016URR6"/>
<keyword evidence="1" id="KW-1015">Disulfide bond</keyword>
<reference evidence="5" key="1">
    <citation type="journal article" date="2015" name="Nat. Genet.">
        <title>The genome and transcriptome of the zoonotic hookworm Ancylostoma ceylanicum identify infection-specific gene families.</title>
        <authorList>
            <person name="Schwarz E.M."/>
            <person name="Hu Y."/>
            <person name="Antoshechkin I."/>
            <person name="Miller M.M."/>
            <person name="Sternberg P.W."/>
            <person name="Aroian R.V."/>
        </authorList>
    </citation>
    <scope>NUCLEOTIDE SEQUENCE</scope>
    <source>
        <strain evidence="5">HY135</strain>
    </source>
</reference>
<dbReference type="EMBL" id="JARK01001364">
    <property type="protein sequence ID" value="EYC18089.1"/>
    <property type="molecule type" value="Genomic_DNA"/>
</dbReference>
<evidence type="ECO:0000256" key="2">
    <source>
        <dbReference type="PROSITE-ProRule" id="PRU00059"/>
    </source>
</evidence>
<feature type="domain" description="CUB" evidence="3">
    <location>
        <begin position="52"/>
        <end position="164"/>
    </location>
</feature>
<evidence type="ECO:0000313" key="4">
    <source>
        <dbReference type="EMBL" id="EYC18089.1"/>
    </source>
</evidence>
<dbReference type="InterPro" id="IPR035914">
    <property type="entry name" value="Sperma_CUB_dom_sf"/>
</dbReference>
<dbReference type="SUPFAM" id="SSF49854">
    <property type="entry name" value="Spermadhesin, CUB domain"/>
    <property type="match status" value="1"/>
</dbReference>
<evidence type="ECO:0000313" key="5">
    <source>
        <dbReference type="Proteomes" id="UP000024635"/>
    </source>
</evidence>
<gene>
    <name evidence="4" type="primary">Acey_s0028.g1668</name>
    <name evidence="4" type="ORF">Y032_0028g1668</name>
</gene>
<dbReference type="PROSITE" id="PS01180">
    <property type="entry name" value="CUB"/>
    <property type="match status" value="1"/>
</dbReference>
<name>A0A016URR6_9BILA</name>
<sequence>MLAQRKRYRLTVLARIARVKNSLSLGNARTESHRNLQELRQTGILAHPVGLAGRALDGWKTLIASAGDPNDWTATSTSTDCYWHIVAPPDRQIEFYLTSTPYVCMEMCPWQSLEINTGQFHLFGMIVCCPSLIGVIMTSQGNLVTIRGATRYNQVAFGVMYRLVPLASTSSTPPSTVTYAASTTTSAATGTTTVQTTTISGSPLNTTTVPSTTVGATTSQTTTTIG</sequence>
<comment type="caution">
    <text evidence="4">The sequence shown here is derived from an EMBL/GenBank/DDBJ whole genome shotgun (WGS) entry which is preliminary data.</text>
</comment>
<proteinExistence type="predicted"/>
<dbReference type="SMART" id="SM00042">
    <property type="entry name" value="CUB"/>
    <property type="match status" value="1"/>
</dbReference>
<organism evidence="4 5">
    <name type="scientific">Ancylostoma ceylanicum</name>
    <dbReference type="NCBI Taxonomy" id="53326"/>
    <lineage>
        <taxon>Eukaryota</taxon>
        <taxon>Metazoa</taxon>
        <taxon>Ecdysozoa</taxon>
        <taxon>Nematoda</taxon>
        <taxon>Chromadorea</taxon>
        <taxon>Rhabditida</taxon>
        <taxon>Rhabditina</taxon>
        <taxon>Rhabditomorpha</taxon>
        <taxon>Strongyloidea</taxon>
        <taxon>Ancylostomatidae</taxon>
        <taxon>Ancylostomatinae</taxon>
        <taxon>Ancylostoma</taxon>
    </lineage>
</organism>
<accession>A0A016URR6</accession>
<dbReference type="InterPro" id="IPR000859">
    <property type="entry name" value="CUB_dom"/>
</dbReference>
<dbReference type="Proteomes" id="UP000024635">
    <property type="component" value="Unassembled WGS sequence"/>
</dbReference>
<dbReference type="AlphaFoldDB" id="A0A016URR6"/>
<keyword evidence="5" id="KW-1185">Reference proteome</keyword>
<evidence type="ECO:0000256" key="1">
    <source>
        <dbReference type="ARBA" id="ARBA00023157"/>
    </source>
</evidence>